<reference evidence="9 10" key="1">
    <citation type="journal article" date="2021" name="BMC Biol.">
        <title>Horizontally acquired antibacterial genes associated with adaptive radiation of ladybird beetles.</title>
        <authorList>
            <person name="Li H.S."/>
            <person name="Tang X.F."/>
            <person name="Huang Y.H."/>
            <person name="Xu Z.Y."/>
            <person name="Chen M.L."/>
            <person name="Du X.Y."/>
            <person name="Qiu B.Y."/>
            <person name="Chen P.T."/>
            <person name="Zhang W."/>
            <person name="Slipinski A."/>
            <person name="Escalona H.E."/>
            <person name="Waterhouse R.M."/>
            <person name="Zwick A."/>
            <person name="Pang H."/>
        </authorList>
    </citation>
    <scope>NUCLEOTIDE SEQUENCE [LARGE SCALE GENOMIC DNA]</scope>
    <source>
        <strain evidence="9">SYSU2018</strain>
    </source>
</reference>
<keyword evidence="10" id="KW-1185">Reference proteome</keyword>
<evidence type="ECO:0008006" key="11">
    <source>
        <dbReference type="Google" id="ProtNLM"/>
    </source>
</evidence>
<dbReference type="SUPFAM" id="SSF53850">
    <property type="entry name" value="Periplasmic binding protein-like II"/>
    <property type="match status" value="1"/>
</dbReference>
<evidence type="ECO:0000256" key="2">
    <source>
        <dbReference type="ARBA" id="ARBA00022475"/>
    </source>
</evidence>
<protein>
    <recommendedName>
        <fullName evidence="11">Ionotropic glutamate receptor C-terminal domain-containing protein</fullName>
    </recommendedName>
</protein>
<dbReference type="AlphaFoldDB" id="A0ABD2N8F4"/>
<feature type="transmembrane region" description="Helical" evidence="8">
    <location>
        <begin position="102"/>
        <end position="122"/>
    </location>
</feature>
<gene>
    <name evidence="9" type="ORF">HHI36_019651</name>
</gene>
<evidence type="ECO:0000256" key="1">
    <source>
        <dbReference type="ARBA" id="ARBA00004651"/>
    </source>
</evidence>
<keyword evidence="5 8" id="KW-0472">Membrane</keyword>
<dbReference type="GO" id="GO:0005886">
    <property type="term" value="C:plasma membrane"/>
    <property type="evidence" value="ECO:0007669"/>
    <property type="project" value="UniProtKB-SubCell"/>
</dbReference>
<keyword evidence="4 8" id="KW-1133">Transmembrane helix</keyword>
<evidence type="ECO:0000256" key="3">
    <source>
        <dbReference type="ARBA" id="ARBA00022692"/>
    </source>
</evidence>
<evidence type="ECO:0000256" key="8">
    <source>
        <dbReference type="SAM" id="Phobius"/>
    </source>
</evidence>
<evidence type="ECO:0000256" key="6">
    <source>
        <dbReference type="ARBA" id="ARBA00023170"/>
    </source>
</evidence>
<keyword evidence="7" id="KW-0325">Glycoprotein</keyword>
<dbReference type="EMBL" id="JABFTP020000083">
    <property type="protein sequence ID" value="KAL3274869.1"/>
    <property type="molecule type" value="Genomic_DNA"/>
</dbReference>
<comment type="subcellular location">
    <subcellularLocation>
        <location evidence="1">Cell membrane</location>
        <topology evidence="1">Multi-pass membrane protein</topology>
    </subcellularLocation>
</comment>
<feature type="non-terminal residue" evidence="9">
    <location>
        <position position="326"/>
    </location>
</feature>
<keyword evidence="2" id="KW-1003">Cell membrane</keyword>
<dbReference type="InterPro" id="IPR052192">
    <property type="entry name" value="Insect_Ionotropic_Sensory_Rcpt"/>
</dbReference>
<evidence type="ECO:0000313" key="9">
    <source>
        <dbReference type="EMBL" id="KAL3274869.1"/>
    </source>
</evidence>
<name>A0ABD2N8F4_9CUCU</name>
<dbReference type="Proteomes" id="UP001516400">
    <property type="component" value="Unassembled WGS sequence"/>
</dbReference>
<comment type="caution">
    <text evidence="9">The sequence shown here is derived from an EMBL/GenBank/DDBJ whole genome shotgun (WGS) entry which is preliminary data.</text>
</comment>
<dbReference type="PANTHER" id="PTHR42643">
    <property type="entry name" value="IONOTROPIC RECEPTOR 20A-RELATED"/>
    <property type="match status" value="1"/>
</dbReference>
<proteinExistence type="predicted"/>
<accession>A0ABD2N8F4</accession>
<dbReference type="PANTHER" id="PTHR42643:SF39">
    <property type="entry name" value="IONOTROPIC RECEPTOR 56A-RELATED"/>
    <property type="match status" value="1"/>
</dbReference>
<feature type="transmembrane region" description="Helical" evidence="8">
    <location>
        <begin position="134"/>
        <end position="158"/>
    </location>
</feature>
<keyword evidence="3 8" id="KW-0812">Transmembrane</keyword>
<sequence>MQLNISGNDFSTTRYILAGVCNCESDMIFGLITAYSLATSADVTSPYFHEYSSWFVAITPEIPRWKYIFNIFQENVVITYLITVLAFSLLWSFENYMNDGMFSINLFFEVSLTPFVLFLGQSPNLSSKSLRHKILIWCIVFLSVMMNFFFGTRLAYLLNGKTYETKIKSVDQLVKNKYYIAYYSKNIKRWVSETAALRNYPEIFYMNCTFKVLSCIRRNIVERNMAFVGAERGMIQFLKHNFKTSPLEPLNEHLGVIPVYAFFCKGYPLLPLINRMLQSLIESGIVKSIADKYDENLRWNYESLSVQSLSFQHMVLPLFVWIVGML</sequence>
<organism evidence="9 10">
    <name type="scientific">Cryptolaemus montrouzieri</name>
    <dbReference type="NCBI Taxonomy" id="559131"/>
    <lineage>
        <taxon>Eukaryota</taxon>
        <taxon>Metazoa</taxon>
        <taxon>Ecdysozoa</taxon>
        <taxon>Arthropoda</taxon>
        <taxon>Hexapoda</taxon>
        <taxon>Insecta</taxon>
        <taxon>Pterygota</taxon>
        <taxon>Neoptera</taxon>
        <taxon>Endopterygota</taxon>
        <taxon>Coleoptera</taxon>
        <taxon>Polyphaga</taxon>
        <taxon>Cucujiformia</taxon>
        <taxon>Coccinelloidea</taxon>
        <taxon>Coccinellidae</taxon>
        <taxon>Scymninae</taxon>
        <taxon>Scymnini</taxon>
        <taxon>Cryptolaemus</taxon>
    </lineage>
</organism>
<evidence type="ECO:0000256" key="4">
    <source>
        <dbReference type="ARBA" id="ARBA00022989"/>
    </source>
</evidence>
<feature type="transmembrane region" description="Helical" evidence="8">
    <location>
        <begin position="67"/>
        <end position="90"/>
    </location>
</feature>
<keyword evidence="6" id="KW-0675">Receptor</keyword>
<evidence type="ECO:0000313" key="10">
    <source>
        <dbReference type="Proteomes" id="UP001516400"/>
    </source>
</evidence>
<evidence type="ECO:0000256" key="5">
    <source>
        <dbReference type="ARBA" id="ARBA00023136"/>
    </source>
</evidence>
<evidence type="ECO:0000256" key="7">
    <source>
        <dbReference type="ARBA" id="ARBA00023180"/>
    </source>
</evidence>